<dbReference type="InterPro" id="IPR012337">
    <property type="entry name" value="RNaseH-like_sf"/>
</dbReference>
<reference evidence="10 11" key="1">
    <citation type="submission" date="2018-09" db="EMBL/GenBank/DDBJ databases">
        <authorList>
            <consortium name="Pathogen Informatics"/>
        </authorList>
    </citation>
    <scope>NUCLEOTIDE SEQUENCE [LARGE SCALE GENOMIC DNA]</scope>
    <source>
        <strain evidence="10 11">OH-22767</strain>
    </source>
</reference>
<dbReference type="InterPro" id="IPR011708">
    <property type="entry name" value="DNA_pol3_alpha_NTPase_dom"/>
</dbReference>
<dbReference type="SMART" id="SM00479">
    <property type="entry name" value="EXOIII"/>
    <property type="match status" value="1"/>
</dbReference>
<dbReference type="NCBIfam" id="TIGR00594">
    <property type="entry name" value="polc"/>
    <property type="match status" value="1"/>
</dbReference>
<proteinExistence type="predicted"/>
<dbReference type="InterPro" id="IPR004013">
    <property type="entry name" value="PHP_dom"/>
</dbReference>
<evidence type="ECO:0000259" key="8">
    <source>
        <dbReference type="SMART" id="SM00479"/>
    </source>
</evidence>
<evidence type="ECO:0000256" key="5">
    <source>
        <dbReference type="ARBA" id="ARBA00022705"/>
    </source>
</evidence>
<name>A0A383U4T1_9FLAO</name>
<keyword evidence="11" id="KW-1185">Reference proteome</keyword>
<dbReference type="Proteomes" id="UP000262142">
    <property type="component" value="Unassembled WGS sequence"/>
</dbReference>
<dbReference type="Gene3D" id="3.20.20.140">
    <property type="entry name" value="Metal-dependent hydrolases"/>
    <property type="match status" value="1"/>
</dbReference>
<feature type="domain" description="Exonuclease" evidence="8">
    <location>
        <begin position="2"/>
        <end position="194"/>
    </location>
</feature>
<evidence type="ECO:0000256" key="3">
    <source>
        <dbReference type="ARBA" id="ARBA00022679"/>
    </source>
</evidence>
<protein>
    <recommendedName>
        <fullName evidence="2">DNA polymerase III subunit alpha</fullName>
        <ecNumber evidence="1">2.7.7.7</ecNumber>
    </recommendedName>
</protein>
<feature type="domain" description="Polymerase/histidinol phosphatase N-terminal" evidence="9">
    <location>
        <begin position="259"/>
        <end position="328"/>
    </location>
</feature>
<keyword evidence="6" id="KW-0239">DNA-directed DNA polymerase</keyword>
<dbReference type="PANTHER" id="PTHR32294:SF0">
    <property type="entry name" value="DNA POLYMERASE III SUBUNIT ALPHA"/>
    <property type="match status" value="1"/>
</dbReference>
<dbReference type="Gene3D" id="1.10.10.1600">
    <property type="entry name" value="Bacterial DNA polymerase III alpha subunit, thumb domain"/>
    <property type="match status" value="1"/>
</dbReference>
<dbReference type="SUPFAM" id="SSF53098">
    <property type="entry name" value="Ribonuclease H-like"/>
    <property type="match status" value="1"/>
</dbReference>
<dbReference type="CDD" id="cd04485">
    <property type="entry name" value="DnaE_OBF"/>
    <property type="match status" value="1"/>
</dbReference>
<dbReference type="InterPro" id="IPR004805">
    <property type="entry name" value="DnaE2/DnaE/PolC"/>
</dbReference>
<dbReference type="CDD" id="cd06127">
    <property type="entry name" value="DEDDh"/>
    <property type="match status" value="1"/>
</dbReference>
<dbReference type="GO" id="GO:0008408">
    <property type="term" value="F:3'-5' exonuclease activity"/>
    <property type="evidence" value="ECO:0007669"/>
    <property type="project" value="InterPro"/>
</dbReference>
<accession>A0A383U4T1</accession>
<dbReference type="OrthoDB" id="9803237at2"/>
<dbReference type="InterPro" id="IPR003141">
    <property type="entry name" value="Pol/His_phosphatase_N"/>
</dbReference>
<dbReference type="GO" id="GO:0006260">
    <property type="term" value="P:DNA replication"/>
    <property type="evidence" value="ECO:0007669"/>
    <property type="project" value="UniProtKB-KW"/>
</dbReference>
<evidence type="ECO:0000259" key="9">
    <source>
        <dbReference type="SMART" id="SM00481"/>
    </source>
</evidence>
<dbReference type="EMBL" id="UNSC01000007">
    <property type="protein sequence ID" value="SZD74151.1"/>
    <property type="molecule type" value="Genomic_DNA"/>
</dbReference>
<dbReference type="EC" id="2.7.7.7" evidence="1"/>
<dbReference type="Pfam" id="PF07733">
    <property type="entry name" value="DNA_pol3_alpha"/>
    <property type="match status" value="1"/>
</dbReference>
<evidence type="ECO:0000313" key="11">
    <source>
        <dbReference type="Proteomes" id="UP000262142"/>
    </source>
</evidence>
<sequence length="1441" mass="164538">MYYLIYDTETTGIPANFDAPLSDSDNWPRLVQLAWQLHNEKGELIENHNLIVKPDGFDIPFNAIQIHGITNEIAHEKGLALSVVLQKFFGSFDLENTLIIGHNIQFDISIVGAEMYREGMDFEKLTAAPTLDTARASTEYCALPGGRGGKFKFPKLGELHQRLFGHFFDEAHNAAADVNATARSFFELVRLGIISPVQARFSAENFKAFKNLFPSVIAPYPIDVGQQIAEKEAALASSVESQKIKDKNEVEIVKNSPYFHFHNHSSFSILSATTTVENLIKKAVELEMPAVGITDMGNLMGAFHFVQAIRDKKDVITPIIGCEVYVSERYRQHKFTKDNPDRRHTQVLLAKNKAGYHNLSKISSIGYIDGYYAGFPRVSKEVILKYKENLIATTGSISSEIPDIILNVGEKNAEEAFLWWKEHFGEDFYVELIRHGLPEENHVNEILIKFARKYNVKILAQNNTYYINQSDAKAHDILLCVRDGEKVDTPIGRGRGYRFGFPNDEFYFKTASQMEHLFEDIPEAIQNLKDFVKKFEFYDLKQDVLLPKFKIPKEFEVEEDLQDDGVRGENAYLKHLTYEGAKKRYGIITEEIQNRLDFELETIANTGYPGYFLIVQDFTSQARKMGVSVGPGRGSAAGSAVAYCIGITNIDPIKYDLLFERFLNPERVSLPDIDIDFDDRGRDEIIRWVINKYGKDQVAQIITYGTMAGKSAIRDTARVLDLPLADSNKIAKKVHTKLNKLFKMDDKSLSEKFNGDELKDLQDILEISKRDDLEATTIQQAKVIEGSIRNTGVHACGVIITPKDIKELIPVAIAKDSDMAVTQFDNSVVENAGLLKMDFLGLKTLSIIKDAVHLVKKTKEIELIPDDFPLEDPLTYQEIFQKGKTVGIFQYESPGMQKHLKDLKPDKFDDLIAMNALYRPGPLAYIPNFIDRKHGIEEISYDLPEMEEYLAETYGITVYQEQVMLLSQKLANFTRGEADVLRKAMGKKQMDTLAKMEGKFIQNAIGNGHPENVLKKIWEDWKAFAQYAFNKSHSTCYAYVAFQTAYLKAHHPAEFMAAVLSNNMKDIKEITNFMQECKRMDVPVLSPDVNESSYDFTVNKNGAVRFGLGAIKGVGSAAVESIIQERNENGKFADVFDFIERIDQRVCNKKTLENLIYAGAFDELDQYHRAQYFFEDHEGVTNLEKIIKYGNAASDEGNENQISLFDVADMEVEMQKPMILDCPAWPIMYQLNKEKEVVGIYISSHPLDRFQVELNHYKNIDLITLKERQKEMIDKTFTVGGLITEVQHLVSAKNGKEFGKFILEDYTDSFEFMLFGEEYLRLRHFLEPNQFILLQLHVNENKFSKRIYTNIKNIDLLDDLIEKRAKSIEFHFEINEINEELIKKLLKIIQNNGGDKNLFLNLRDEKTQNVFASQSRKFSISITKDLIDELKRYEIDNYKLN</sequence>
<dbReference type="RefSeq" id="WP_119059767.1">
    <property type="nucleotide sequence ID" value="NZ_UNSC01000007.1"/>
</dbReference>
<dbReference type="Pfam" id="PF02811">
    <property type="entry name" value="PHP"/>
    <property type="match status" value="1"/>
</dbReference>
<organism evidence="10 11">
    <name type="scientific">Candidatus Ornithobacterium hominis</name>
    <dbReference type="NCBI Taxonomy" id="2497989"/>
    <lineage>
        <taxon>Bacteria</taxon>
        <taxon>Pseudomonadati</taxon>
        <taxon>Bacteroidota</taxon>
        <taxon>Flavobacteriia</taxon>
        <taxon>Flavobacteriales</taxon>
        <taxon>Weeksellaceae</taxon>
        <taxon>Ornithobacterium</taxon>
    </lineage>
</organism>
<evidence type="ECO:0000256" key="7">
    <source>
        <dbReference type="ARBA" id="ARBA00049244"/>
    </source>
</evidence>
<dbReference type="SMART" id="SM00481">
    <property type="entry name" value="POLIIIAc"/>
    <property type="match status" value="1"/>
</dbReference>
<dbReference type="InterPro" id="IPR040982">
    <property type="entry name" value="DNA_pol3_finger"/>
</dbReference>
<evidence type="ECO:0000256" key="4">
    <source>
        <dbReference type="ARBA" id="ARBA00022695"/>
    </source>
</evidence>
<dbReference type="InterPro" id="IPR013520">
    <property type="entry name" value="Ribonucl_H"/>
</dbReference>
<keyword evidence="5" id="KW-0235">DNA replication</keyword>
<dbReference type="PANTHER" id="PTHR32294">
    <property type="entry name" value="DNA POLYMERASE III SUBUNIT ALPHA"/>
    <property type="match status" value="1"/>
</dbReference>
<dbReference type="NCBIfam" id="NF004226">
    <property type="entry name" value="PRK05673.1"/>
    <property type="match status" value="1"/>
</dbReference>
<dbReference type="InterPro" id="IPR041931">
    <property type="entry name" value="DNA_pol3_alpha_thumb_dom"/>
</dbReference>
<dbReference type="InterPro" id="IPR036397">
    <property type="entry name" value="RNaseH_sf"/>
</dbReference>
<evidence type="ECO:0000256" key="2">
    <source>
        <dbReference type="ARBA" id="ARBA00019114"/>
    </source>
</evidence>
<dbReference type="Pfam" id="PF17657">
    <property type="entry name" value="DNA_pol3_finger"/>
    <property type="match status" value="1"/>
</dbReference>
<dbReference type="GO" id="GO:0003887">
    <property type="term" value="F:DNA-directed DNA polymerase activity"/>
    <property type="evidence" value="ECO:0007669"/>
    <property type="project" value="UniProtKB-KW"/>
</dbReference>
<keyword evidence="3 10" id="KW-0808">Transferase</keyword>
<comment type="catalytic activity">
    <reaction evidence="7">
        <text>DNA(n) + a 2'-deoxyribonucleoside 5'-triphosphate = DNA(n+1) + diphosphate</text>
        <dbReference type="Rhea" id="RHEA:22508"/>
        <dbReference type="Rhea" id="RHEA-COMP:17339"/>
        <dbReference type="Rhea" id="RHEA-COMP:17340"/>
        <dbReference type="ChEBI" id="CHEBI:33019"/>
        <dbReference type="ChEBI" id="CHEBI:61560"/>
        <dbReference type="ChEBI" id="CHEBI:173112"/>
        <dbReference type="EC" id="2.7.7.7"/>
    </reaction>
</comment>
<evidence type="ECO:0000313" key="10">
    <source>
        <dbReference type="EMBL" id="SZD74151.1"/>
    </source>
</evidence>
<dbReference type="Gene3D" id="1.10.150.870">
    <property type="match status" value="1"/>
</dbReference>
<dbReference type="GO" id="GO:0003676">
    <property type="term" value="F:nucleic acid binding"/>
    <property type="evidence" value="ECO:0007669"/>
    <property type="project" value="InterPro"/>
</dbReference>
<evidence type="ECO:0000256" key="6">
    <source>
        <dbReference type="ARBA" id="ARBA00022932"/>
    </source>
</evidence>
<gene>
    <name evidence="10" type="primary">dnaE</name>
    <name evidence="10" type="ORF">SAMEA104719789_01609</name>
</gene>
<dbReference type="Pfam" id="PF14579">
    <property type="entry name" value="HHH_6"/>
    <property type="match status" value="1"/>
</dbReference>
<evidence type="ECO:0000256" key="1">
    <source>
        <dbReference type="ARBA" id="ARBA00012417"/>
    </source>
</evidence>
<dbReference type="InterPro" id="IPR029460">
    <property type="entry name" value="DNAPol_HHH"/>
</dbReference>
<dbReference type="Gene3D" id="3.30.420.10">
    <property type="entry name" value="Ribonuclease H-like superfamily/Ribonuclease H"/>
    <property type="match status" value="1"/>
</dbReference>
<keyword evidence="4 10" id="KW-0548">Nucleotidyltransferase</keyword>